<name>A0A2R6QIY6_ACTCC</name>
<dbReference type="OrthoDB" id="6513042at2759"/>
<keyword evidence="4" id="KW-1185">Reference proteome</keyword>
<dbReference type="PANTHER" id="PTHR28535">
    <property type="entry name" value="ZINC FINGER GRF-TYPE CONTAINING 1"/>
    <property type="match status" value="1"/>
</dbReference>
<organism evidence="3 4">
    <name type="scientific">Actinidia chinensis var. chinensis</name>
    <name type="common">Chinese soft-hair kiwi</name>
    <dbReference type="NCBI Taxonomy" id="1590841"/>
    <lineage>
        <taxon>Eukaryota</taxon>
        <taxon>Viridiplantae</taxon>
        <taxon>Streptophyta</taxon>
        <taxon>Embryophyta</taxon>
        <taxon>Tracheophyta</taxon>
        <taxon>Spermatophyta</taxon>
        <taxon>Magnoliopsida</taxon>
        <taxon>eudicotyledons</taxon>
        <taxon>Gunneridae</taxon>
        <taxon>Pentapetalae</taxon>
        <taxon>asterids</taxon>
        <taxon>Ericales</taxon>
        <taxon>Actinidiaceae</taxon>
        <taxon>Actinidia</taxon>
    </lineage>
</organism>
<gene>
    <name evidence="3" type="ORF">CEY00_Acc16397</name>
</gene>
<feature type="region of interest" description="Disordered" evidence="1">
    <location>
        <begin position="605"/>
        <end position="641"/>
    </location>
</feature>
<dbReference type="PANTHER" id="PTHR28535:SF1">
    <property type="entry name" value="PROTEIN ZGRF1"/>
    <property type="match status" value="1"/>
</dbReference>
<proteinExistence type="predicted"/>
<dbReference type="Pfam" id="PF10382">
    <property type="entry name" value="ZGRF1-like_N"/>
    <property type="match status" value="3"/>
</dbReference>
<dbReference type="GO" id="GO:0005634">
    <property type="term" value="C:nucleus"/>
    <property type="evidence" value="ECO:0007669"/>
    <property type="project" value="TreeGrafter"/>
</dbReference>
<protein>
    <submittedName>
        <fullName evidence="3">Zinc finger and BTB domain-containing protein</fullName>
    </submittedName>
</protein>
<evidence type="ECO:0000259" key="2">
    <source>
        <dbReference type="Pfam" id="PF10382"/>
    </source>
</evidence>
<dbReference type="GO" id="GO:0035861">
    <property type="term" value="C:site of double-strand break"/>
    <property type="evidence" value="ECO:0007669"/>
    <property type="project" value="TreeGrafter"/>
</dbReference>
<feature type="region of interest" description="Disordered" evidence="1">
    <location>
        <begin position="112"/>
        <end position="133"/>
    </location>
</feature>
<dbReference type="InterPro" id="IPR052800">
    <property type="entry name" value="DNA_Repair_Helicase_ZGRF1"/>
</dbReference>
<comment type="caution">
    <text evidence="3">The sequence shown here is derived from an EMBL/GenBank/DDBJ whole genome shotgun (WGS) entry which is preliminary data.</text>
</comment>
<evidence type="ECO:0000313" key="3">
    <source>
        <dbReference type="EMBL" id="PSS09374.1"/>
    </source>
</evidence>
<feature type="domain" description="5'-3' DNA helicase ZGRF1-like N-terminal" evidence="2">
    <location>
        <begin position="164"/>
        <end position="238"/>
    </location>
</feature>
<feature type="compositionally biased region" description="Basic and acidic residues" evidence="1">
    <location>
        <begin position="629"/>
        <end position="641"/>
    </location>
</feature>
<feature type="domain" description="5'-3' DNA helicase ZGRF1-like N-terminal" evidence="2">
    <location>
        <begin position="274"/>
        <end position="349"/>
    </location>
</feature>
<dbReference type="Gramene" id="PSS09374">
    <property type="protein sequence ID" value="PSS09374"/>
    <property type="gene ID" value="CEY00_Acc16397"/>
</dbReference>
<feature type="region of interest" description="Disordered" evidence="1">
    <location>
        <begin position="345"/>
        <end position="367"/>
    </location>
</feature>
<feature type="compositionally biased region" description="Low complexity" evidence="1">
    <location>
        <begin position="118"/>
        <end position="129"/>
    </location>
</feature>
<dbReference type="Proteomes" id="UP000241394">
    <property type="component" value="Chromosome LG15"/>
</dbReference>
<dbReference type="EMBL" id="NKQK01000015">
    <property type="protein sequence ID" value="PSS09374.1"/>
    <property type="molecule type" value="Genomic_DNA"/>
</dbReference>
<sequence length="641" mass="71648">MGDVKRWSVTYTKHIKQKRKVYQDGFLELHDSIHKIMLYDDCEKLIDSRIVKKDDVVRSGETLAFDAYLVDIGDLDGDHKPIPNVNYQGREKKITEKSGLFHGQKFKHNSFPIEVRKPNSGKSKGPSSNLSTSQKIIREFKKNEMNKYGVPRNSPDSTTTSYSEWQVLYTTQITQKAKRYHDGILRVAPCGSQGRQVTLYDVSRKLLDSRFLKKHEVIGYGESLAFDGHLVEIGEPEGDHKPLMDLKVQEKNFTAAGKTELSHGQQARRSSFLEWDALYTTQTTQKAKKHHSGVLRLASCGSYQMQATLLDEDKTILSHKYIKLCEDVRSGSTFELPNYVVEVGEPRTSPEEDPPKNAHSQKDVDSNFSTLGVDNLKLSRRVPTDMPLRDANGILSILRKSMTREGSVPLKSASVDLCHASQSSKFIQFDLQNQVDRHLVQDSNCERSAAVNHDEETSNGQKPVALHDDLTIEIVKSEISDNTGESWPTLSNSCLRLGASVSSPNFDAECTDKSILWPVSSIDKPLVVDVLNMDCPDDLQPPAAKIPNDVKNRKFKGLMSSKVSSSCHGDPFSEELKVGTSPQPIEESIGVSTRWREEVISSGLMSSNGCMSHDHSNMESPSSGYKSSSKMDEKPSFDLGF</sequence>
<dbReference type="InParanoid" id="A0A2R6QIY6"/>
<dbReference type="AlphaFoldDB" id="A0A2R6QIY6"/>
<dbReference type="STRING" id="1590841.A0A2R6QIY6"/>
<feature type="domain" description="5'-3' DNA helicase ZGRF1-like N-terminal" evidence="2">
    <location>
        <begin position="4"/>
        <end position="77"/>
    </location>
</feature>
<reference evidence="4" key="2">
    <citation type="journal article" date="2018" name="BMC Genomics">
        <title>A manually annotated Actinidia chinensis var. chinensis (kiwifruit) genome highlights the challenges associated with draft genomes and gene prediction in plants.</title>
        <authorList>
            <person name="Pilkington S.M."/>
            <person name="Crowhurst R."/>
            <person name="Hilario E."/>
            <person name="Nardozza S."/>
            <person name="Fraser L."/>
            <person name="Peng Y."/>
            <person name="Gunaseelan K."/>
            <person name="Simpson R."/>
            <person name="Tahir J."/>
            <person name="Deroles S.C."/>
            <person name="Templeton K."/>
            <person name="Luo Z."/>
            <person name="Davy M."/>
            <person name="Cheng C."/>
            <person name="McNeilage M."/>
            <person name="Scaglione D."/>
            <person name="Liu Y."/>
            <person name="Zhang Q."/>
            <person name="Datson P."/>
            <person name="De Silva N."/>
            <person name="Gardiner S.E."/>
            <person name="Bassett H."/>
            <person name="Chagne D."/>
            <person name="McCallum J."/>
            <person name="Dzierzon H."/>
            <person name="Deng C."/>
            <person name="Wang Y.Y."/>
            <person name="Barron L."/>
            <person name="Manako K."/>
            <person name="Bowen J."/>
            <person name="Foster T.M."/>
            <person name="Erridge Z.A."/>
            <person name="Tiffin H."/>
            <person name="Waite C.N."/>
            <person name="Davies K.M."/>
            <person name="Grierson E.P."/>
            <person name="Laing W.A."/>
            <person name="Kirk R."/>
            <person name="Chen X."/>
            <person name="Wood M."/>
            <person name="Montefiori M."/>
            <person name="Brummell D.A."/>
            <person name="Schwinn K.E."/>
            <person name="Catanach A."/>
            <person name="Fullerton C."/>
            <person name="Li D."/>
            <person name="Meiyalaghan S."/>
            <person name="Nieuwenhuizen N."/>
            <person name="Read N."/>
            <person name="Prakash R."/>
            <person name="Hunter D."/>
            <person name="Zhang H."/>
            <person name="McKenzie M."/>
            <person name="Knabel M."/>
            <person name="Harris A."/>
            <person name="Allan A.C."/>
            <person name="Gleave A."/>
            <person name="Chen A."/>
            <person name="Janssen B.J."/>
            <person name="Plunkett B."/>
            <person name="Ampomah-Dwamena C."/>
            <person name="Voogd C."/>
            <person name="Leif D."/>
            <person name="Lafferty D."/>
            <person name="Souleyre E.J.F."/>
            <person name="Varkonyi-Gasic E."/>
            <person name="Gambi F."/>
            <person name="Hanley J."/>
            <person name="Yao J.L."/>
            <person name="Cheung J."/>
            <person name="David K.M."/>
            <person name="Warren B."/>
            <person name="Marsh K."/>
            <person name="Snowden K.C."/>
            <person name="Lin-Wang K."/>
            <person name="Brian L."/>
            <person name="Martinez-Sanchez M."/>
            <person name="Wang M."/>
            <person name="Ileperuma N."/>
            <person name="Macnee N."/>
            <person name="Campin R."/>
            <person name="McAtee P."/>
            <person name="Drummond R.S.M."/>
            <person name="Espley R.V."/>
            <person name="Ireland H.S."/>
            <person name="Wu R."/>
            <person name="Atkinson R.G."/>
            <person name="Karunairetnam S."/>
            <person name="Bulley S."/>
            <person name="Chunkath S."/>
            <person name="Hanley Z."/>
            <person name="Storey R."/>
            <person name="Thrimawithana A.H."/>
            <person name="Thomson S."/>
            <person name="David C."/>
            <person name="Testolin R."/>
            <person name="Huang H."/>
            <person name="Hellens R.P."/>
            <person name="Schaffer R.J."/>
        </authorList>
    </citation>
    <scope>NUCLEOTIDE SEQUENCE [LARGE SCALE GENOMIC DNA]</scope>
    <source>
        <strain evidence="4">cv. Red5</strain>
    </source>
</reference>
<feature type="compositionally biased region" description="Basic and acidic residues" evidence="1">
    <location>
        <begin position="345"/>
        <end position="365"/>
    </location>
</feature>
<dbReference type="GO" id="GO:0006302">
    <property type="term" value="P:double-strand break repair"/>
    <property type="evidence" value="ECO:0007669"/>
    <property type="project" value="TreeGrafter"/>
</dbReference>
<reference evidence="3 4" key="1">
    <citation type="submission" date="2017-07" db="EMBL/GenBank/DDBJ databases">
        <title>An improved, manually edited Actinidia chinensis var. chinensis (kiwifruit) genome highlights the challenges associated with draft genomes and gene prediction in plants.</title>
        <authorList>
            <person name="Pilkington S."/>
            <person name="Crowhurst R."/>
            <person name="Hilario E."/>
            <person name="Nardozza S."/>
            <person name="Fraser L."/>
            <person name="Peng Y."/>
            <person name="Gunaseelan K."/>
            <person name="Simpson R."/>
            <person name="Tahir J."/>
            <person name="Deroles S."/>
            <person name="Templeton K."/>
            <person name="Luo Z."/>
            <person name="Davy M."/>
            <person name="Cheng C."/>
            <person name="Mcneilage M."/>
            <person name="Scaglione D."/>
            <person name="Liu Y."/>
            <person name="Zhang Q."/>
            <person name="Datson P."/>
            <person name="De Silva N."/>
            <person name="Gardiner S."/>
            <person name="Bassett H."/>
            <person name="Chagne D."/>
            <person name="Mccallum J."/>
            <person name="Dzierzon H."/>
            <person name="Deng C."/>
            <person name="Wang Y.-Y."/>
            <person name="Barron N."/>
            <person name="Manako K."/>
            <person name="Bowen J."/>
            <person name="Foster T."/>
            <person name="Erridge Z."/>
            <person name="Tiffin H."/>
            <person name="Waite C."/>
            <person name="Davies K."/>
            <person name="Grierson E."/>
            <person name="Laing W."/>
            <person name="Kirk R."/>
            <person name="Chen X."/>
            <person name="Wood M."/>
            <person name="Montefiori M."/>
            <person name="Brummell D."/>
            <person name="Schwinn K."/>
            <person name="Catanach A."/>
            <person name="Fullerton C."/>
            <person name="Li D."/>
            <person name="Meiyalaghan S."/>
            <person name="Nieuwenhuizen N."/>
            <person name="Read N."/>
            <person name="Prakash R."/>
            <person name="Hunter D."/>
            <person name="Zhang H."/>
            <person name="Mckenzie M."/>
            <person name="Knabel M."/>
            <person name="Harris A."/>
            <person name="Allan A."/>
            <person name="Chen A."/>
            <person name="Janssen B."/>
            <person name="Plunkett B."/>
            <person name="Dwamena C."/>
            <person name="Voogd C."/>
            <person name="Leif D."/>
            <person name="Lafferty D."/>
            <person name="Souleyre E."/>
            <person name="Varkonyi-Gasic E."/>
            <person name="Gambi F."/>
            <person name="Hanley J."/>
            <person name="Yao J.-L."/>
            <person name="Cheung J."/>
            <person name="David K."/>
            <person name="Warren B."/>
            <person name="Marsh K."/>
            <person name="Snowden K."/>
            <person name="Lin-Wang K."/>
            <person name="Brian L."/>
            <person name="Martinez-Sanchez M."/>
            <person name="Wang M."/>
            <person name="Ileperuma N."/>
            <person name="Macnee N."/>
            <person name="Campin R."/>
            <person name="Mcatee P."/>
            <person name="Drummond R."/>
            <person name="Espley R."/>
            <person name="Ireland H."/>
            <person name="Wu R."/>
            <person name="Atkinson R."/>
            <person name="Karunairetnam S."/>
            <person name="Bulley S."/>
            <person name="Chunkath S."/>
            <person name="Hanley Z."/>
            <person name="Storey R."/>
            <person name="Thrimawithana A."/>
            <person name="Thomson S."/>
            <person name="David C."/>
            <person name="Testolin R."/>
        </authorList>
    </citation>
    <scope>NUCLEOTIDE SEQUENCE [LARGE SCALE GENOMIC DNA]</scope>
    <source>
        <strain evidence="4">cv. Red5</strain>
        <tissue evidence="3">Young leaf</tissue>
    </source>
</reference>
<dbReference type="InterPro" id="IPR018838">
    <property type="entry name" value="ZGRF1-like_N"/>
</dbReference>
<accession>A0A2R6QIY6</accession>
<evidence type="ECO:0000313" key="4">
    <source>
        <dbReference type="Proteomes" id="UP000241394"/>
    </source>
</evidence>
<dbReference type="OMA" id="CKQIMLY"/>
<evidence type="ECO:0000256" key="1">
    <source>
        <dbReference type="SAM" id="MobiDB-lite"/>
    </source>
</evidence>